<evidence type="ECO:0000313" key="7">
    <source>
        <dbReference type="Proteomes" id="UP000466517"/>
    </source>
</evidence>
<evidence type="ECO:0000256" key="3">
    <source>
        <dbReference type="ARBA" id="ARBA00022679"/>
    </source>
</evidence>
<dbReference type="AlphaFoldDB" id="A0A7I7XKU4"/>
<keyword evidence="2" id="KW-0489">Methyltransferase</keyword>
<keyword evidence="4" id="KW-0949">S-adenosyl-L-methionine</keyword>
<sequence length="353" mass="39921">MARDVFNMSSSEIVTKAQTFPRLRYMGSKYRLLPHLERVFAEIGGETAVDAFSGSGVVSYLLKVQGFEVTSNDFLNFPAVIAAATVQNSSVRLDADLIEAICGPPADDRDFIQTKFDGLYFTPEDRQFLDSAWSHIDTLKGHRRDLAISALVLSAARKQPRGVFTFTDGTKYADGRRDLQLTLREHFRERAADYNATVFSNGKRSRARRGEIFDIPEITPDLVYLDPPYAPPSDDNDYIKRYHFLEGLSVYWRGVNIMENTKTKKLEKRFTPFAYKRTIEDALLRSFEHFEDAGAIVLSYSSNAIPDATRILDLLGKVKASVQVVAIDHRYSFGTHVAAARRDVSEYLFIGRD</sequence>
<reference evidence="6 7" key="1">
    <citation type="journal article" date="2019" name="Emerg. Microbes Infect.">
        <title>Comprehensive subspecies identification of 175 nontuberculous mycobacteria species based on 7547 genomic profiles.</title>
        <authorList>
            <person name="Matsumoto Y."/>
            <person name="Kinjo T."/>
            <person name="Motooka D."/>
            <person name="Nabeya D."/>
            <person name="Jung N."/>
            <person name="Uechi K."/>
            <person name="Horii T."/>
            <person name="Iida T."/>
            <person name="Fujita J."/>
            <person name="Nakamura S."/>
        </authorList>
    </citation>
    <scope>NUCLEOTIDE SEQUENCE [LARGE SCALE GENOMIC DNA]</scope>
    <source>
        <strain evidence="6 7">JCM 13574</strain>
    </source>
</reference>
<proteinExistence type="predicted"/>
<dbReference type="KEGG" id="mmag:MMAD_40700"/>
<evidence type="ECO:0000313" key="6">
    <source>
        <dbReference type="EMBL" id="BBZ29775.1"/>
    </source>
</evidence>
<name>A0A7I7XKU4_9MYCO</name>
<dbReference type="EC" id="2.1.1.72" evidence="1"/>
<dbReference type="PRINTS" id="PR00505">
    <property type="entry name" value="D12N6MTFRASE"/>
</dbReference>
<accession>A0A7I7XKU4</accession>
<dbReference type="GO" id="GO:0009307">
    <property type="term" value="P:DNA restriction-modification system"/>
    <property type="evidence" value="ECO:0007669"/>
    <property type="project" value="InterPro"/>
</dbReference>
<dbReference type="Gene3D" id="3.40.50.150">
    <property type="entry name" value="Vaccinia Virus protein VP39"/>
    <property type="match status" value="1"/>
</dbReference>
<evidence type="ECO:0000256" key="1">
    <source>
        <dbReference type="ARBA" id="ARBA00011900"/>
    </source>
</evidence>
<dbReference type="SUPFAM" id="SSF53335">
    <property type="entry name" value="S-adenosyl-L-methionine-dependent methyltransferases"/>
    <property type="match status" value="1"/>
</dbReference>
<keyword evidence="7" id="KW-1185">Reference proteome</keyword>
<evidence type="ECO:0000256" key="4">
    <source>
        <dbReference type="ARBA" id="ARBA00022691"/>
    </source>
</evidence>
<keyword evidence="3" id="KW-0808">Transferase</keyword>
<evidence type="ECO:0000256" key="2">
    <source>
        <dbReference type="ARBA" id="ARBA00022603"/>
    </source>
</evidence>
<dbReference type="EMBL" id="AP022610">
    <property type="protein sequence ID" value="BBZ29775.1"/>
    <property type="molecule type" value="Genomic_DNA"/>
</dbReference>
<dbReference type="Pfam" id="PF02086">
    <property type="entry name" value="MethyltransfD12"/>
    <property type="match status" value="1"/>
</dbReference>
<dbReference type="PROSITE" id="PS00092">
    <property type="entry name" value="N6_MTASE"/>
    <property type="match status" value="1"/>
</dbReference>
<evidence type="ECO:0000256" key="5">
    <source>
        <dbReference type="ARBA" id="ARBA00047942"/>
    </source>
</evidence>
<dbReference type="GO" id="GO:0003676">
    <property type="term" value="F:nucleic acid binding"/>
    <property type="evidence" value="ECO:0007669"/>
    <property type="project" value="InterPro"/>
</dbReference>
<dbReference type="Proteomes" id="UP000466517">
    <property type="component" value="Chromosome"/>
</dbReference>
<comment type="catalytic activity">
    <reaction evidence="5">
        <text>a 2'-deoxyadenosine in DNA + S-adenosyl-L-methionine = an N(6)-methyl-2'-deoxyadenosine in DNA + S-adenosyl-L-homocysteine + H(+)</text>
        <dbReference type="Rhea" id="RHEA:15197"/>
        <dbReference type="Rhea" id="RHEA-COMP:12418"/>
        <dbReference type="Rhea" id="RHEA-COMP:12419"/>
        <dbReference type="ChEBI" id="CHEBI:15378"/>
        <dbReference type="ChEBI" id="CHEBI:57856"/>
        <dbReference type="ChEBI" id="CHEBI:59789"/>
        <dbReference type="ChEBI" id="CHEBI:90615"/>
        <dbReference type="ChEBI" id="CHEBI:90616"/>
        <dbReference type="EC" id="2.1.1.72"/>
    </reaction>
</comment>
<dbReference type="InterPro" id="IPR002052">
    <property type="entry name" value="DNA_methylase_N6_adenine_CS"/>
</dbReference>
<organism evidence="6 7">
    <name type="scientific">Mycolicibacterium madagascariense</name>
    <dbReference type="NCBI Taxonomy" id="212765"/>
    <lineage>
        <taxon>Bacteria</taxon>
        <taxon>Bacillati</taxon>
        <taxon>Actinomycetota</taxon>
        <taxon>Actinomycetes</taxon>
        <taxon>Mycobacteriales</taxon>
        <taxon>Mycobacteriaceae</taxon>
        <taxon>Mycolicibacterium</taxon>
    </lineage>
</organism>
<dbReference type="GO" id="GO:0032259">
    <property type="term" value="P:methylation"/>
    <property type="evidence" value="ECO:0007669"/>
    <property type="project" value="UniProtKB-KW"/>
</dbReference>
<protein>
    <recommendedName>
        <fullName evidence="1">site-specific DNA-methyltransferase (adenine-specific)</fullName>
        <ecNumber evidence="1">2.1.1.72</ecNumber>
    </recommendedName>
</protein>
<dbReference type="InterPro" id="IPR029063">
    <property type="entry name" value="SAM-dependent_MTases_sf"/>
</dbReference>
<gene>
    <name evidence="6" type="ORF">MMAD_40700</name>
</gene>
<dbReference type="GO" id="GO:0009007">
    <property type="term" value="F:site-specific DNA-methyltransferase (adenine-specific) activity"/>
    <property type="evidence" value="ECO:0007669"/>
    <property type="project" value="UniProtKB-EC"/>
</dbReference>
<dbReference type="InterPro" id="IPR012327">
    <property type="entry name" value="MeTrfase_D12"/>
</dbReference>
<dbReference type="REBASE" id="378310">
    <property type="entry name" value="M.Mma13574ORF40700P"/>
</dbReference>